<comment type="similarity">
    <text evidence="1">Belongs to the UPF0065 (bug) family.</text>
</comment>
<dbReference type="InterPro" id="IPR042100">
    <property type="entry name" value="Bug_dom1"/>
</dbReference>
<dbReference type="Pfam" id="PF03401">
    <property type="entry name" value="TctC"/>
    <property type="match status" value="1"/>
</dbReference>
<name>A0A7Y9LN70_9BURK</name>
<evidence type="ECO:0000313" key="4">
    <source>
        <dbReference type="Proteomes" id="UP000542125"/>
    </source>
</evidence>
<dbReference type="Proteomes" id="UP000542125">
    <property type="component" value="Unassembled WGS sequence"/>
</dbReference>
<evidence type="ECO:0000256" key="2">
    <source>
        <dbReference type="SAM" id="SignalP"/>
    </source>
</evidence>
<reference evidence="3 4" key="1">
    <citation type="submission" date="2020-07" db="EMBL/GenBank/DDBJ databases">
        <title>Genomic Encyclopedia of Type Strains, Phase IV (KMG-V): Genome sequencing to study the core and pangenomes of soil and plant-associated prokaryotes.</title>
        <authorList>
            <person name="Whitman W."/>
        </authorList>
    </citation>
    <scope>NUCLEOTIDE SEQUENCE [LARGE SCALE GENOMIC DNA]</scope>
    <source>
        <strain evidence="3 4">SAS40</strain>
    </source>
</reference>
<evidence type="ECO:0000313" key="3">
    <source>
        <dbReference type="EMBL" id="NYE82995.1"/>
    </source>
</evidence>
<feature type="chain" id="PRO_5030755010" evidence="2">
    <location>
        <begin position="30"/>
        <end position="339"/>
    </location>
</feature>
<dbReference type="RefSeq" id="WP_179586314.1">
    <property type="nucleotide sequence ID" value="NZ_JACBYR010000001.1"/>
</dbReference>
<dbReference type="AlphaFoldDB" id="A0A7Y9LN70"/>
<dbReference type="PIRSF" id="PIRSF017082">
    <property type="entry name" value="YflP"/>
    <property type="match status" value="1"/>
</dbReference>
<dbReference type="EMBL" id="JACBYR010000001">
    <property type="protein sequence ID" value="NYE82995.1"/>
    <property type="molecule type" value="Genomic_DNA"/>
</dbReference>
<protein>
    <submittedName>
        <fullName evidence="3">Tripartite-type tricarboxylate transporter receptor subunit TctC</fullName>
    </submittedName>
</protein>
<keyword evidence="4" id="KW-1185">Reference proteome</keyword>
<dbReference type="CDD" id="cd13578">
    <property type="entry name" value="PBP2_Bug27"/>
    <property type="match status" value="1"/>
</dbReference>
<dbReference type="Gene3D" id="3.40.190.150">
    <property type="entry name" value="Bordetella uptake gene, domain 1"/>
    <property type="match status" value="1"/>
</dbReference>
<proteinExistence type="inferred from homology"/>
<accession>A0A7Y9LN70</accession>
<dbReference type="Gene3D" id="3.40.190.10">
    <property type="entry name" value="Periplasmic binding protein-like II"/>
    <property type="match status" value="1"/>
</dbReference>
<keyword evidence="3" id="KW-0675">Receptor</keyword>
<dbReference type="SUPFAM" id="SSF53850">
    <property type="entry name" value="Periplasmic binding protein-like II"/>
    <property type="match status" value="1"/>
</dbReference>
<keyword evidence="2" id="KW-0732">Signal</keyword>
<evidence type="ECO:0000256" key="1">
    <source>
        <dbReference type="ARBA" id="ARBA00006987"/>
    </source>
</evidence>
<gene>
    <name evidence="3" type="ORF">FHW18_002266</name>
</gene>
<organism evidence="3 4">
    <name type="scientific">Pigmentiphaga litoralis</name>
    <dbReference type="NCBI Taxonomy" id="516702"/>
    <lineage>
        <taxon>Bacteria</taxon>
        <taxon>Pseudomonadati</taxon>
        <taxon>Pseudomonadota</taxon>
        <taxon>Betaproteobacteria</taxon>
        <taxon>Burkholderiales</taxon>
        <taxon>Alcaligenaceae</taxon>
        <taxon>Pigmentiphaga</taxon>
    </lineage>
</organism>
<sequence>MRATFFKAAAAIACAGSLLIYTPDGQAQAAASGTAQTAASADYPTRPIRLVVPSAAGGGTDIVARLIAQKLSASLGQQVFVDNRPGAGQMIGIDQVAKASPDGYTLLMAASTLALNPAMYKTVPYDTLRDLAPISEVASLPNVLVVHPSVPANSLPELLALARSQPGKLTYASAGVGTSPHMSMELLKDLARVDILHVPYKGTGPALVDVVAGQVAMMMGNTLSVLPHIKSGKLRALGVSGTTRSAALPDVPTLAEGGVARYESVQWYGLLAPAGTPVAIINKLHTTTVSALGDADLKKHLAADGAEPVGNSPDAFGALIRSEITKWKAVAAAAGITPE</sequence>
<dbReference type="PANTHER" id="PTHR42928:SF5">
    <property type="entry name" value="BLR1237 PROTEIN"/>
    <property type="match status" value="1"/>
</dbReference>
<feature type="signal peptide" evidence="2">
    <location>
        <begin position="1"/>
        <end position="29"/>
    </location>
</feature>
<dbReference type="InterPro" id="IPR005064">
    <property type="entry name" value="BUG"/>
</dbReference>
<comment type="caution">
    <text evidence="3">The sequence shown here is derived from an EMBL/GenBank/DDBJ whole genome shotgun (WGS) entry which is preliminary data.</text>
</comment>
<dbReference type="PANTHER" id="PTHR42928">
    <property type="entry name" value="TRICARBOXYLATE-BINDING PROTEIN"/>
    <property type="match status" value="1"/>
</dbReference>